<protein>
    <submittedName>
        <fullName evidence="2">Uncharacterized protein</fullName>
    </submittedName>
</protein>
<organism evidence="1 2">
    <name type="scientific">Steinernema glaseri</name>
    <dbReference type="NCBI Taxonomy" id="37863"/>
    <lineage>
        <taxon>Eukaryota</taxon>
        <taxon>Metazoa</taxon>
        <taxon>Ecdysozoa</taxon>
        <taxon>Nematoda</taxon>
        <taxon>Chromadorea</taxon>
        <taxon>Rhabditida</taxon>
        <taxon>Tylenchina</taxon>
        <taxon>Panagrolaimomorpha</taxon>
        <taxon>Strongyloidoidea</taxon>
        <taxon>Steinernematidae</taxon>
        <taxon>Steinernema</taxon>
    </lineage>
</organism>
<dbReference type="Proteomes" id="UP000095287">
    <property type="component" value="Unplaced"/>
</dbReference>
<name>A0A1I8AWS2_9BILA</name>
<keyword evidence="1" id="KW-1185">Reference proteome</keyword>
<reference evidence="2" key="1">
    <citation type="submission" date="2016-11" db="UniProtKB">
        <authorList>
            <consortium name="WormBaseParasite"/>
        </authorList>
    </citation>
    <scope>IDENTIFICATION</scope>
</reference>
<proteinExistence type="predicted"/>
<evidence type="ECO:0000313" key="1">
    <source>
        <dbReference type="Proteomes" id="UP000095287"/>
    </source>
</evidence>
<sequence>MVFWRRQIVESQDDPSPGGISSVDTVGQERHSVNDLWLSTKHIHLEQVVGAHRTRILRGEVKGRCGTMRLRGSGTRYLQVVYNIT</sequence>
<accession>A0A1I8AWS2</accession>
<evidence type="ECO:0000313" key="2">
    <source>
        <dbReference type="WBParaSite" id="L893_g9749.t1"/>
    </source>
</evidence>
<dbReference type="WBParaSite" id="L893_g9749.t1">
    <property type="protein sequence ID" value="L893_g9749.t1"/>
    <property type="gene ID" value="L893_g9749"/>
</dbReference>
<dbReference type="AlphaFoldDB" id="A0A1I8AWS2"/>